<dbReference type="GO" id="GO:0005615">
    <property type="term" value="C:extracellular space"/>
    <property type="evidence" value="ECO:0007669"/>
    <property type="project" value="TreeGrafter"/>
</dbReference>
<dbReference type="InterPro" id="IPR036056">
    <property type="entry name" value="Fibrinogen-like_C"/>
</dbReference>
<dbReference type="PANTHER" id="PTHR19143:SF327">
    <property type="entry name" value="FI21813P1-RELATED"/>
    <property type="match status" value="1"/>
</dbReference>
<name>A0A8B8DNM6_CRAVI</name>
<accession>A0A8B8DNM6</accession>
<dbReference type="AlphaFoldDB" id="A0A8B8DNM6"/>
<feature type="signal peptide" evidence="2">
    <location>
        <begin position="1"/>
        <end position="16"/>
    </location>
</feature>
<dbReference type="PROSITE" id="PS51406">
    <property type="entry name" value="FIBRINOGEN_C_2"/>
    <property type="match status" value="2"/>
</dbReference>
<protein>
    <submittedName>
        <fullName evidence="5">Angiopoietin-related protein 7-like isoform X4</fullName>
    </submittedName>
</protein>
<dbReference type="SMART" id="SM00186">
    <property type="entry name" value="FBG"/>
    <property type="match status" value="2"/>
</dbReference>
<sequence>MWGLFVITALIWCIGGDKIQLQLSDQMKSMLMDSQWKHEKTDLSLKGPMTLDVHSKFKLKKGEIFIKSRVAQMKDCTQIKMHRPLSRDGIYTIYPDLKNKKTVFCDMSTDGGGWTVIQRRQGPGVNFTRNWKDYKNGFGHIDDDYWLGNDAIHALTKDRKQMLRVELQKFSMVKAHATYSSFFVDNEANKYKLKLGTFHGTNGLGDSLNHNNHMYFSTIDSDNDNNRGDCAKVYRSGWWHNSCVHSNLNDQMKSMLMDSQWKHEKTDLSLKGPMTLDVHSKFKLKKGEIFIKSRVAQLKDCTHIKMNQPLSRDGIYTIYPDLKTKKTVFCDMSTDGGGWTVIQRRKGAGVNFTRNWKDYKNGFGHIDDDYWLGNDAIHALTKDGKQMLRIELQKFSREKAHATYSSFFVDSEANRYQLKLGTFHGTSGLGDSLRHNNHMYFSTIDSDNDNNRGDCASVYRSGWWHNSCVHSNLNGKYRTDTKKDGKELSWYHWGNTWAALKSAVMMVRPIQNV</sequence>
<dbReference type="PANTHER" id="PTHR19143">
    <property type="entry name" value="FIBRINOGEN/TENASCIN/ANGIOPOEITIN"/>
    <property type="match status" value="1"/>
</dbReference>
<keyword evidence="1" id="KW-1015">Disulfide bond</keyword>
<evidence type="ECO:0000313" key="4">
    <source>
        <dbReference type="Proteomes" id="UP000694844"/>
    </source>
</evidence>
<dbReference type="OrthoDB" id="7940501at2759"/>
<dbReference type="CDD" id="cd00087">
    <property type="entry name" value="FReD"/>
    <property type="match status" value="2"/>
</dbReference>
<evidence type="ECO:0000259" key="3">
    <source>
        <dbReference type="PROSITE" id="PS51406"/>
    </source>
</evidence>
<evidence type="ECO:0000256" key="1">
    <source>
        <dbReference type="ARBA" id="ARBA00023157"/>
    </source>
</evidence>
<evidence type="ECO:0000313" key="5">
    <source>
        <dbReference type="RefSeq" id="XP_022329184.1"/>
    </source>
</evidence>
<keyword evidence="2" id="KW-0732">Signal</keyword>
<dbReference type="InterPro" id="IPR050373">
    <property type="entry name" value="Fibrinogen_C-term_domain"/>
</dbReference>
<feature type="domain" description="Fibrinogen C-terminal" evidence="3">
    <location>
        <begin position="292"/>
        <end position="511"/>
    </location>
</feature>
<feature type="chain" id="PRO_5034797649" evidence="2">
    <location>
        <begin position="17"/>
        <end position="513"/>
    </location>
</feature>
<dbReference type="Proteomes" id="UP000694844">
    <property type="component" value="Chromosome 4"/>
</dbReference>
<dbReference type="InterPro" id="IPR014716">
    <property type="entry name" value="Fibrinogen_a/b/g_C_1"/>
</dbReference>
<dbReference type="InterPro" id="IPR002181">
    <property type="entry name" value="Fibrinogen_a/b/g_C_dom"/>
</dbReference>
<keyword evidence="4" id="KW-1185">Reference proteome</keyword>
<proteinExistence type="predicted"/>
<dbReference type="FunFam" id="3.90.215.10:FF:000001">
    <property type="entry name" value="Tenascin isoform 1"/>
    <property type="match status" value="1"/>
</dbReference>
<dbReference type="NCBIfam" id="NF040941">
    <property type="entry name" value="GGGWT_bact"/>
    <property type="match status" value="2"/>
</dbReference>
<dbReference type="SUPFAM" id="SSF56496">
    <property type="entry name" value="Fibrinogen C-terminal domain-like"/>
    <property type="match status" value="2"/>
</dbReference>
<evidence type="ECO:0000256" key="2">
    <source>
        <dbReference type="SAM" id="SignalP"/>
    </source>
</evidence>
<dbReference type="Pfam" id="PF00147">
    <property type="entry name" value="Fibrinogen_C"/>
    <property type="match status" value="2"/>
</dbReference>
<reference evidence="5" key="1">
    <citation type="submission" date="2025-08" db="UniProtKB">
        <authorList>
            <consortium name="RefSeq"/>
        </authorList>
    </citation>
    <scope>IDENTIFICATION</scope>
    <source>
        <tissue evidence="5">Whole sample</tissue>
    </source>
</reference>
<gene>
    <name evidence="5" type="primary">LOC111128067</name>
</gene>
<dbReference type="GeneID" id="111128067"/>
<dbReference type="RefSeq" id="XP_022329184.1">
    <property type="nucleotide sequence ID" value="XM_022473476.1"/>
</dbReference>
<dbReference type="Gene3D" id="3.90.215.10">
    <property type="entry name" value="Gamma Fibrinogen, chain A, domain 1"/>
    <property type="match status" value="2"/>
</dbReference>
<organism evidence="4 5">
    <name type="scientific">Crassostrea virginica</name>
    <name type="common">Eastern oyster</name>
    <dbReference type="NCBI Taxonomy" id="6565"/>
    <lineage>
        <taxon>Eukaryota</taxon>
        <taxon>Metazoa</taxon>
        <taxon>Spiralia</taxon>
        <taxon>Lophotrochozoa</taxon>
        <taxon>Mollusca</taxon>
        <taxon>Bivalvia</taxon>
        <taxon>Autobranchia</taxon>
        <taxon>Pteriomorphia</taxon>
        <taxon>Ostreida</taxon>
        <taxon>Ostreoidea</taxon>
        <taxon>Ostreidae</taxon>
        <taxon>Crassostrea</taxon>
    </lineage>
</organism>
<feature type="domain" description="Fibrinogen C-terminal" evidence="3">
    <location>
        <begin position="67"/>
        <end position="249"/>
    </location>
</feature>